<evidence type="ECO:0000256" key="1">
    <source>
        <dbReference type="SAM" id="Coils"/>
    </source>
</evidence>
<dbReference type="AlphaFoldDB" id="A0A1F7W6G4"/>
<evidence type="ECO:0000313" key="4">
    <source>
        <dbReference type="Proteomes" id="UP000176501"/>
    </source>
</evidence>
<sequence>MGSIGAWISAFFAKIFGTVDRSTDKLRQDPDVMKHEYGSVIQEKSGSARRLKEAIATLIRTQEGYKTELERVEDEAEELATDVAGAEAAAIARANKLVAAGKSQADVEADPEYLGLIESHTDWSSSLGDKRARITDLETLIAQLGEQIDEQTLNLKGVMRQIEDLKVEQAQAVAEVISNKELAQINDMLSGLATDGTGERLRSLREARGQVKAEARLSAALAGTDTTAQRAKVRSAGRSAAAKAAFADKVFGAAAKDAPAATPAPAADTAQKRIDQLP</sequence>
<feature type="coiled-coil region" evidence="1">
    <location>
        <begin position="55"/>
        <end position="89"/>
    </location>
</feature>
<evidence type="ECO:0000313" key="3">
    <source>
        <dbReference type="EMBL" id="OGL98415.1"/>
    </source>
</evidence>
<dbReference type="EMBL" id="MGFE01000020">
    <property type="protein sequence ID" value="OGL98415.1"/>
    <property type="molecule type" value="Genomic_DNA"/>
</dbReference>
<feature type="compositionally biased region" description="Low complexity" evidence="2">
    <location>
        <begin position="257"/>
        <end position="269"/>
    </location>
</feature>
<protein>
    <recommendedName>
        <fullName evidence="5">PspA/IM30 family protein</fullName>
    </recommendedName>
</protein>
<comment type="caution">
    <text evidence="3">The sequence shown here is derived from an EMBL/GenBank/DDBJ whole genome shotgun (WGS) entry which is preliminary data.</text>
</comment>
<gene>
    <name evidence="3" type="ORF">A2304_01845</name>
</gene>
<feature type="coiled-coil region" evidence="1">
    <location>
        <begin position="134"/>
        <end position="175"/>
    </location>
</feature>
<organism evidence="3 4">
    <name type="scientific">Candidatus Uhrbacteria bacterium RIFOXYB2_FULL_57_15</name>
    <dbReference type="NCBI Taxonomy" id="1802422"/>
    <lineage>
        <taxon>Bacteria</taxon>
        <taxon>Candidatus Uhriibacteriota</taxon>
    </lineage>
</organism>
<dbReference type="Proteomes" id="UP000176501">
    <property type="component" value="Unassembled WGS sequence"/>
</dbReference>
<name>A0A1F7W6G4_9BACT</name>
<proteinExistence type="predicted"/>
<keyword evidence="1" id="KW-0175">Coiled coil</keyword>
<feature type="region of interest" description="Disordered" evidence="2">
    <location>
        <begin position="257"/>
        <end position="278"/>
    </location>
</feature>
<reference evidence="3 4" key="1">
    <citation type="journal article" date="2016" name="Nat. Commun.">
        <title>Thousands of microbial genomes shed light on interconnected biogeochemical processes in an aquifer system.</title>
        <authorList>
            <person name="Anantharaman K."/>
            <person name="Brown C.T."/>
            <person name="Hug L.A."/>
            <person name="Sharon I."/>
            <person name="Castelle C.J."/>
            <person name="Probst A.J."/>
            <person name="Thomas B.C."/>
            <person name="Singh A."/>
            <person name="Wilkins M.J."/>
            <person name="Karaoz U."/>
            <person name="Brodie E.L."/>
            <person name="Williams K.H."/>
            <person name="Hubbard S.S."/>
            <person name="Banfield J.F."/>
        </authorList>
    </citation>
    <scope>NUCLEOTIDE SEQUENCE [LARGE SCALE GENOMIC DNA]</scope>
</reference>
<accession>A0A1F7W6G4</accession>
<evidence type="ECO:0008006" key="5">
    <source>
        <dbReference type="Google" id="ProtNLM"/>
    </source>
</evidence>
<evidence type="ECO:0000256" key="2">
    <source>
        <dbReference type="SAM" id="MobiDB-lite"/>
    </source>
</evidence>